<proteinExistence type="predicted"/>
<accession>A0ABS5E945</accession>
<reference evidence="1 2" key="1">
    <citation type="submission" date="2021-04" db="EMBL/GenBank/DDBJ databases">
        <title>The complete genome sequence of Neokomagataea sp. TBRC 2177.</title>
        <authorList>
            <person name="Charoenyingcharoen P."/>
            <person name="Yukphan P."/>
        </authorList>
    </citation>
    <scope>NUCLEOTIDE SEQUENCE [LARGE SCALE GENOMIC DNA]</scope>
    <source>
        <strain evidence="1 2">TBRC 2177</strain>
    </source>
</reference>
<protein>
    <submittedName>
        <fullName evidence="1">Uncharacterized protein</fullName>
    </submittedName>
</protein>
<gene>
    <name evidence="1" type="ORF">KB213_10225</name>
</gene>
<dbReference type="Proteomes" id="UP000677812">
    <property type="component" value="Unassembled WGS sequence"/>
</dbReference>
<comment type="caution">
    <text evidence="1">The sequence shown here is derived from an EMBL/GenBank/DDBJ whole genome shotgun (WGS) entry which is preliminary data.</text>
</comment>
<sequence>MTNLVVLSSYADMIDQFPLSDREEIAAEYEPNNP</sequence>
<name>A0ABS5E945_9PROT</name>
<evidence type="ECO:0000313" key="1">
    <source>
        <dbReference type="EMBL" id="MBR0560427.1"/>
    </source>
</evidence>
<evidence type="ECO:0000313" key="2">
    <source>
        <dbReference type="Proteomes" id="UP000677812"/>
    </source>
</evidence>
<organism evidence="1 2">
    <name type="scientific">Neokomagataea anthophila</name>
    <dbReference type="NCBI Taxonomy" id="2826925"/>
    <lineage>
        <taxon>Bacteria</taxon>
        <taxon>Pseudomonadati</taxon>
        <taxon>Pseudomonadota</taxon>
        <taxon>Alphaproteobacteria</taxon>
        <taxon>Acetobacterales</taxon>
        <taxon>Acetobacteraceae</taxon>
        <taxon>Neokomagataea</taxon>
    </lineage>
</organism>
<keyword evidence="2" id="KW-1185">Reference proteome</keyword>
<dbReference type="EMBL" id="JAGRQH010000008">
    <property type="protein sequence ID" value="MBR0560427.1"/>
    <property type="molecule type" value="Genomic_DNA"/>
</dbReference>